<keyword evidence="3" id="KW-1185">Reference proteome</keyword>
<organism evidence="2 3">
    <name type="scientific">Brooklawnia propionicigenes</name>
    <dbReference type="NCBI Taxonomy" id="3041175"/>
    <lineage>
        <taxon>Bacteria</taxon>
        <taxon>Bacillati</taxon>
        <taxon>Actinomycetota</taxon>
        <taxon>Actinomycetes</taxon>
        <taxon>Propionibacteriales</taxon>
        <taxon>Propionibacteriaceae</taxon>
        <taxon>Brooklawnia</taxon>
    </lineage>
</organism>
<gene>
    <name evidence="2" type="ORF">brsh051_14740</name>
</gene>
<feature type="compositionally biased region" description="Basic and acidic residues" evidence="1">
    <location>
        <begin position="138"/>
        <end position="149"/>
    </location>
</feature>
<dbReference type="EMBL" id="AP028056">
    <property type="protein sequence ID" value="BEH02193.1"/>
    <property type="molecule type" value="Genomic_DNA"/>
</dbReference>
<evidence type="ECO:0000313" key="2">
    <source>
        <dbReference type="EMBL" id="BEH02193.1"/>
    </source>
</evidence>
<feature type="region of interest" description="Disordered" evidence="1">
    <location>
        <begin position="126"/>
        <end position="149"/>
    </location>
</feature>
<feature type="region of interest" description="Disordered" evidence="1">
    <location>
        <begin position="304"/>
        <end position="352"/>
    </location>
</feature>
<sequence>MTQASFRLVRKGYEPSEVDQRVAQLSASIQQLQSDLARAHDDNAVQAVENTKLRQANSDLAGRIEMLEQAVQEVRDERDNGVPPTFANLGGRIGQMLTLAQEEADELRSTAQAEAEKLTADTKQQAADALAAAQQEAGELRSRAEADAARTIEDAKQQADHLRESADGEATARLEEAEAVYEAQRAQAAAAAADFEQTLAERRAEAMNELNSALEKKTTEVEFATDKLNQARAEAARVTSDAREQAEQIVRDAQNQANTLLTEAKQRAEGIRQNSERELAAATARRDSITAQLSNVRQMLGTLGGPQQAFIDPTNPRTAQDWAAKQEAAEQAAAAKPEEADAAQETVEAAAE</sequence>
<dbReference type="AlphaFoldDB" id="A0AAN0K6R8"/>
<reference evidence="2" key="1">
    <citation type="journal article" date="2024" name="Int. J. Syst. Evol. Microbiol.">
        <title>Brooklawnia propionicigenes sp. nov., a facultatively anaerobic, propionate-producing bacterium isolated from a methanogenic reactor treating waste from cattle farms.</title>
        <authorList>
            <person name="Akita Y."/>
            <person name="Ueki A."/>
            <person name="Tonouchi A."/>
            <person name="Sugawara Y."/>
            <person name="Honma S."/>
            <person name="Kaku N."/>
            <person name="Ueki K."/>
        </authorList>
    </citation>
    <scope>NUCLEOTIDE SEQUENCE</scope>
    <source>
        <strain evidence="2">SH051</strain>
    </source>
</reference>
<feature type="compositionally biased region" description="Low complexity" evidence="1">
    <location>
        <begin position="319"/>
        <end position="335"/>
    </location>
</feature>
<feature type="compositionally biased region" description="Low complexity" evidence="1">
    <location>
        <begin position="343"/>
        <end position="352"/>
    </location>
</feature>
<name>A0AAN0K6R8_9ACTN</name>
<dbReference type="KEGG" id="broo:brsh051_14740"/>
<accession>A0AAN0K6R8</accession>
<proteinExistence type="predicted"/>
<evidence type="ECO:0000256" key="1">
    <source>
        <dbReference type="SAM" id="MobiDB-lite"/>
    </source>
</evidence>
<evidence type="ECO:0000313" key="3">
    <source>
        <dbReference type="Proteomes" id="UP001431656"/>
    </source>
</evidence>
<dbReference type="Proteomes" id="UP001431656">
    <property type="component" value="Chromosome"/>
</dbReference>
<protein>
    <submittedName>
        <fullName evidence="2">Cellulose-binding protein</fullName>
    </submittedName>
</protein>
<feature type="compositionally biased region" description="Low complexity" evidence="1">
    <location>
        <begin position="126"/>
        <end position="137"/>
    </location>
</feature>
<dbReference type="RefSeq" id="WP_286263597.1">
    <property type="nucleotide sequence ID" value="NZ_AP028056.1"/>
</dbReference>
<dbReference type="Gene3D" id="1.20.5.620">
    <property type="entry name" value="F1F0 ATP synthase subunit B, membrane domain"/>
    <property type="match status" value="1"/>
</dbReference>